<feature type="domain" description="CSD" evidence="2">
    <location>
        <begin position="4"/>
        <end position="73"/>
    </location>
</feature>
<dbReference type="PROSITE" id="PS51857">
    <property type="entry name" value="CSD_2"/>
    <property type="match status" value="1"/>
</dbReference>
<dbReference type="InterPro" id="IPR012340">
    <property type="entry name" value="NA-bd_OB-fold"/>
</dbReference>
<name>A0ABD3MIL8_9STRA</name>
<evidence type="ECO:0000256" key="1">
    <source>
        <dbReference type="SAM" id="MobiDB-lite"/>
    </source>
</evidence>
<dbReference type="CDD" id="cd04458">
    <property type="entry name" value="CSP_CDS"/>
    <property type="match status" value="1"/>
</dbReference>
<organism evidence="3 4">
    <name type="scientific">Discostella pseudostelligera</name>
    <dbReference type="NCBI Taxonomy" id="259834"/>
    <lineage>
        <taxon>Eukaryota</taxon>
        <taxon>Sar</taxon>
        <taxon>Stramenopiles</taxon>
        <taxon>Ochrophyta</taxon>
        <taxon>Bacillariophyta</taxon>
        <taxon>Coscinodiscophyceae</taxon>
        <taxon>Thalassiosirophycidae</taxon>
        <taxon>Stephanodiscales</taxon>
        <taxon>Stephanodiscaceae</taxon>
        <taxon>Discostella</taxon>
    </lineage>
</organism>
<dbReference type="PANTHER" id="PTHR46565:SF20">
    <property type="entry name" value="COLD SHOCK DOMAIN-CONTAINING PROTEIN 4"/>
    <property type="match status" value="1"/>
</dbReference>
<keyword evidence="4" id="KW-1185">Reference proteome</keyword>
<dbReference type="Pfam" id="PF00313">
    <property type="entry name" value="CSD"/>
    <property type="match status" value="1"/>
</dbReference>
<gene>
    <name evidence="3" type="ORF">ACHAWU_001914</name>
</gene>
<dbReference type="Proteomes" id="UP001530293">
    <property type="component" value="Unassembled WGS sequence"/>
</dbReference>
<dbReference type="SUPFAM" id="SSF50249">
    <property type="entry name" value="Nucleic acid-binding proteins"/>
    <property type="match status" value="1"/>
</dbReference>
<reference evidence="3 4" key="1">
    <citation type="submission" date="2024-10" db="EMBL/GenBank/DDBJ databases">
        <title>Updated reference genomes for cyclostephanoid diatoms.</title>
        <authorList>
            <person name="Roberts W.R."/>
            <person name="Alverson A.J."/>
        </authorList>
    </citation>
    <scope>NUCLEOTIDE SEQUENCE [LARGE SCALE GENOMIC DNA]</scope>
    <source>
        <strain evidence="3 4">AJA232-27</strain>
    </source>
</reference>
<dbReference type="InterPro" id="IPR002059">
    <property type="entry name" value="CSP_DNA-bd"/>
</dbReference>
<comment type="caution">
    <text evidence="3">The sequence shown here is derived from an EMBL/GenBank/DDBJ whole genome shotgun (WGS) entry which is preliminary data.</text>
</comment>
<dbReference type="PRINTS" id="PR00050">
    <property type="entry name" value="COLDSHOCK"/>
</dbReference>
<protein>
    <recommendedName>
        <fullName evidence="2">CSD domain-containing protein</fullName>
    </recommendedName>
</protein>
<feature type="region of interest" description="Disordered" evidence="1">
    <location>
        <begin position="71"/>
        <end position="129"/>
    </location>
</feature>
<dbReference type="InterPro" id="IPR011129">
    <property type="entry name" value="CSD"/>
</dbReference>
<dbReference type="EMBL" id="JALLBG020000114">
    <property type="protein sequence ID" value="KAL3763794.1"/>
    <property type="molecule type" value="Genomic_DNA"/>
</dbReference>
<sequence length="270" mass="28791">MADKLQGRVKWFSNKKGFGFITPAEGSSVTDDVFVHQSSIFSEGYRTLDEGWEVEFEVGHDEDGKVKAVNVTAPGGGACTGPRKPRPHIRRRDGRGGGGGGKKSSAAGATAGAGGANNKGPAKPRDPFWHESLNDSVKGMLEEKGIRMGTGTIDVSIGDARVKLGTNGYSSVAHAEMMLGEGSFTCDVDGNVTLTWKHCIAFDKAADQWAASADTSILPSFFCLADANVLPVQPNENAQSLWGDIANPRTALEENGFQMRHVVLTPKRRN</sequence>
<evidence type="ECO:0000313" key="3">
    <source>
        <dbReference type="EMBL" id="KAL3763794.1"/>
    </source>
</evidence>
<evidence type="ECO:0000259" key="2">
    <source>
        <dbReference type="PROSITE" id="PS51857"/>
    </source>
</evidence>
<feature type="compositionally biased region" description="Basic residues" evidence="1">
    <location>
        <begin position="83"/>
        <end position="93"/>
    </location>
</feature>
<dbReference type="SMART" id="SM00357">
    <property type="entry name" value="CSP"/>
    <property type="match status" value="1"/>
</dbReference>
<proteinExistence type="predicted"/>
<dbReference type="PANTHER" id="PTHR46565">
    <property type="entry name" value="COLD SHOCK DOMAIN PROTEIN 2"/>
    <property type="match status" value="1"/>
</dbReference>
<accession>A0ABD3MIL8</accession>
<dbReference type="AlphaFoldDB" id="A0ABD3MIL8"/>
<evidence type="ECO:0000313" key="4">
    <source>
        <dbReference type="Proteomes" id="UP001530293"/>
    </source>
</evidence>
<dbReference type="Gene3D" id="2.40.50.140">
    <property type="entry name" value="Nucleic acid-binding proteins"/>
    <property type="match status" value="1"/>
</dbReference>